<evidence type="ECO:0000256" key="1">
    <source>
        <dbReference type="SAM" id="Phobius"/>
    </source>
</evidence>
<protein>
    <submittedName>
        <fullName evidence="2">Uncharacterized protein</fullName>
    </submittedName>
</protein>
<evidence type="ECO:0000313" key="2">
    <source>
        <dbReference type="EMBL" id="MBP2110704.1"/>
    </source>
</evidence>
<reference evidence="2 3" key="1">
    <citation type="submission" date="2021-03" db="EMBL/GenBank/DDBJ databases">
        <title>Genomic Encyclopedia of Type Strains, Phase IV (KMG-IV): sequencing the most valuable type-strain genomes for metagenomic binning, comparative biology and taxonomic classification.</title>
        <authorList>
            <person name="Goeker M."/>
        </authorList>
    </citation>
    <scope>NUCLEOTIDE SEQUENCE [LARGE SCALE GENOMIC DNA]</scope>
    <source>
        <strain evidence="2 3">DSM 101953</strain>
    </source>
</reference>
<sequence length="226" mass="25049">MKTTRRWGMAAGVILASVAVLYLLLYMYERPGGWSDQRMSRSLGMNQSLQIPLGSSPEEAVRLFRESDSMTVVHEETVGRGKLVFLTGSGDQDRSNLQVEYVRKTWIGWKWVWGAGYGMDGDPTVSAMNYMRLPELEQISTPFPMVFGEVLDPSIQQIIVQQKQTGTDKSEAKLIKTAQGRTIWFAFQAATAGVPFEIEGLDQAGKIIATKVITDVRGSGTMDSSK</sequence>
<gene>
    <name evidence="2" type="ORF">J2Z70_000844</name>
</gene>
<dbReference type="EMBL" id="JAGGLV010000002">
    <property type="protein sequence ID" value="MBP2110704.1"/>
    <property type="molecule type" value="Genomic_DNA"/>
</dbReference>
<dbReference type="RefSeq" id="WP_209869734.1">
    <property type="nucleotide sequence ID" value="NZ_JAGGLV010000002.1"/>
</dbReference>
<dbReference type="Proteomes" id="UP000773462">
    <property type="component" value="Unassembled WGS sequence"/>
</dbReference>
<accession>A0ABS4NKY3</accession>
<proteinExistence type="predicted"/>
<keyword evidence="1" id="KW-1133">Transmembrane helix</keyword>
<keyword evidence="1" id="KW-0812">Transmembrane</keyword>
<name>A0ABS4NKY3_9BACL</name>
<comment type="caution">
    <text evidence="2">The sequence shown here is derived from an EMBL/GenBank/DDBJ whole genome shotgun (WGS) entry which is preliminary data.</text>
</comment>
<organism evidence="2 3">
    <name type="scientific">Paenibacillus silagei</name>
    <dbReference type="NCBI Taxonomy" id="1670801"/>
    <lineage>
        <taxon>Bacteria</taxon>
        <taxon>Bacillati</taxon>
        <taxon>Bacillota</taxon>
        <taxon>Bacilli</taxon>
        <taxon>Bacillales</taxon>
        <taxon>Paenibacillaceae</taxon>
        <taxon>Paenibacillus</taxon>
    </lineage>
</organism>
<feature type="transmembrane region" description="Helical" evidence="1">
    <location>
        <begin position="7"/>
        <end position="28"/>
    </location>
</feature>
<evidence type="ECO:0000313" key="3">
    <source>
        <dbReference type="Proteomes" id="UP000773462"/>
    </source>
</evidence>
<keyword evidence="1" id="KW-0472">Membrane</keyword>
<keyword evidence="3" id="KW-1185">Reference proteome</keyword>